<evidence type="ECO:0000256" key="6">
    <source>
        <dbReference type="ARBA" id="ARBA00022801"/>
    </source>
</evidence>
<dbReference type="InterPro" id="IPR000086">
    <property type="entry name" value="NUDIX_hydrolase_dom"/>
</dbReference>
<dbReference type="InterPro" id="IPR020084">
    <property type="entry name" value="NUDIX_hydrolase_CS"/>
</dbReference>
<feature type="domain" description="Nudix hydrolase" evidence="10">
    <location>
        <begin position="173"/>
        <end position="297"/>
    </location>
</feature>
<proteinExistence type="inferred from homology"/>
<evidence type="ECO:0000256" key="2">
    <source>
        <dbReference type="ARBA" id="ARBA00001947"/>
    </source>
</evidence>
<keyword evidence="7" id="KW-0460">Magnesium</keyword>
<evidence type="ECO:0000313" key="12">
    <source>
        <dbReference type="Proteomes" id="UP001156905"/>
    </source>
</evidence>
<evidence type="ECO:0000256" key="9">
    <source>
        <dbReference type="ARBA" id="ARBA00023679"/>
    </source>
</evidence>
<dbReference type="InterPro" id="IPR050241">
    <property type="entry name" value="NAD-cap_RNA_hydrolase_NudC"/>
</dbReference>
<dbReference type="Gene3D" id="3.90.79.20">
    <property type="match status" value="1"/>
</dbReference>
<keyword evidence="8" id="KW-0520">NAD</keyword>
<dbReference type="Proteomes" id="UP001156905">
    <property type="component" value="Unassembled WGS sequence"/>
</dbReference>
<evidence type="ECO:0000313" key="11">
    <source>
        <dbReference type="EMBL" id="GLR89088.1"/>
    </source>
</evidence>
<evidence type="ECO:0000256" key="4">
    <source>
        <dbReference type="ARBA" id="ARBA00012381"/>
    </source>
</evidence>
<comment type="cofactor">
    <cofactor evidence="2">
        <name>Zn(2+)</name>
        <dbReference type="ChEBI" id="CHEBI:29105"/>
    </cofactor>
</comment>
<dbReference type="InterPro" id="IPR049734">
    <property type="entry name" value="NudC-like_C"/>
</dbReference>
<comment type="caution">
    <text evidence="11">The sequence shown here is derived from an EMBL/GenBank/DDBJ whole genome shotgun (WGS) entry which is preliminary data.</text>
</comment>
<gene>
    <name evidence="11" type="ORF">GCM10007857_58010</name>
</gene>
<comment type="catalytic activity">
    <reaction evidence="9">
        <text>a 5'-end NAD(+)-phospho-ribonucleoside in mRNA + H2O = a 5'-end phospho-adenosine-phospho-ribonucleoside in mRNA + beta-nicotinamide D-ribonucleotide + 2 H(+)</text>
        <dbReference type="Rhea" id="RHEA:60876"/>
        <dbReference type="Rhea" id="RHEA-COMP:15698"/>
        <dbReference type="Rhea" id="RHEA-COMP:15719"/>
        <dbReference type="ChEBI" id="CHEBI:14649"/>
        <dbReference type="ChEBI" id="CHEBI:15377"/>
        <dbReference type="ChEBI" id="CHEBI:15378"/>
        <dbReference type="ChEBI" id="CHEBI:144029"/>
        <dbReference type="ChEBI" id="CHEBI:144051"/>
    </reaction>
    <physiologicalReaction direction="left-to-right" evidence="9">
        <dbReference type="Rhea" id="RHEA:60877"/>
    </physiologicalReaction>
</comment>
<protein>
    <recommendedName>
        <fullName evidence="4">NAD(+) diphosphatase</fullName>
        <ecNumber evidence="4">3.6.1.22</ecNumber>
    </recommendedName>
</protein>
<dbReference type="PANTHER" id="PTHR42904:SF6">
    <property type="entry name" value="NAD-CAPPED RNA HYDROLASE NUDT12"/>
    <property type="match status" value="1"/>
</dbReference>
<dbReference type="PROSITE" id="PS00893">
    <property type="entry name" value="NUDIX_BOX"/>
    <property type="match status" value="1"/>
</dbReference>
<dbReference type="InterPro" id="IPR015376">
    <property type="entry name" value="Znr_NADH_PPase"/>
</dbReference>
<evidence type="ECO:0000256" key="3">
    <source>
        <dbReference type="ARBA" id="ARBA00009595"/>
    </source>
</evidence>
<evidence type="ECO:0000259" key="10">
    <source>
        <dbReference type="PROSITE" id="PS51462"/>
    </source>
</evidence>
<evidence type="ECO:0000256" key="5">
    <source>
        <dbReference type="ARBA" id="ARBA00022723"/>
    </source>
</evidence>
<dbReference type="PROSITE" id="PS51462">
    <property type="entry name" value="NUDIX"/>
    <property type="match status" value="1"/>
</dbReference>
<dbReference type="SUPFAM" id="SSF55811">
    <property type="entry name" value="Nudix"/>
    <property type="match status" value="1"/>
</dbReference>
<comment type="similarity">
    <text evidence="3">Belongs to the Nudix hydrolase family. NudC subfamily.</text>
</comment>
<dbReference type="EMBL" id="BSOW01000023">
    <property type="protein sequence ID" value="GLR89088.1"/>
    <property type="molecule type" value="Genomic_DNA"/>
</dbReference>
<dbReference type="NCBIfam" id="NF001299">
    <property type="entry name" value="PRK00241.1"/>
    <property type="match status" value="1"/>
</dbReference>
<dbReference type="CDD" id="cd03429">
    <property type="entry name" value="NUDIX_NADH_pyrophosphatase_Nudt13"/>
    <property type="match status" value="1"/>
</dbReference>
<keyword evidence="5" id="KW-0479">Metal-binding</keyword>
<dbReference type="PANTHER" id="PTHR42904">
    <property type="entry name" value="NUDIX HYDROLASE, NUDC SUBFAMILY"/>
    <property type="match status" value="1"/>
</dbReference>
<name>A0ABQ6B5N3_9BRAD</name>
<organism evidence="11 12">
    <name type="scientific">Bradyrhizobium iriomotense</name>
    <dbReference type="NCBI Taxonomy" id="441950"/>
    <lineage>
        <taxon>Bacteria</taxon>
        <taxon>Pseudomonadati</taxon>
        <taxon>Pseudomonadota</taxon>
        <taxon>Alphaproteobacteria</taxon>
        <taxon>Hyphomicrobiales</taxon>
        <taxon>Nitrobacteraceae</taxon>
        <taxon>Bradyrhizobium</taxon>
    </lineage>
</organism>
<dbReference type="RefSeq" id="WP_284270998.1">
    <property type="nucleotide sequence ID" value="NZ_BSOW01000023.1"/>
</dbReference>
<dbReference type="Gene3D" id="3.90.79.10">
    <property type="entry name" value="Nucleoside Triphosphate Pyrophosphohydrolase"/>
    <property type="match status" value="1"/>
</dbReference>
<keyword evidence="6" id="KW-0378">Hydrolase</keyword>
<dbReference type="EC" id="3.6.1.22" evidence="4"/>
<dbReference type="InterPro" id="IPR015375">
    <property type="entry name" value="NADH_PPase-like_N"/>
</dbReference>
<sequence length="314" mass="34444">MSAFDSFPLGQPAFVSNVLDRAAHLRLNDEKLFALEQNASSRAYVIYRDSLLVKREGERVRALLSIDEATKCGANPGTIFLGLRDGAAVFGMGMPQAAAEVLIGGGDYSVTELRGMAMQGAIPPQELSAIAMAKSMVTWHQRHGYCANCGARSAMKEGGWKRECPACKAEHFPRTDPVVIMLVASGDNCLLGRQKQFPPGMYSCLAGFVEAAETIEDAVRREIFEESGIRCTDVQYYMTQPWPYPSSLMIGCSARALTDEITVDRSELEDARWFSRDEARLMLTRTHPDGLAGPHPFAIAHHLVGRWLQGKDGA</sequence>
<evidence type="ECO:0000256" key="1">
    <source>
        <dbReference type="ARBA" id="ARBA00001946"/>
    </source>
</evidence>
<accession>A0ABQ6B5N3</accession>
<keyword evidence="12" id="KW-1185">Reference proteome</keyword>
<evidence type="ECO:0000256" key="7">
    <source>
        <dbReference type="ARBA" id="ARBA00022842"/>
    </source>
</evidence>
<reference evidence="12" key="1">
    <citation type="journal article" date="2019" name="Int. J. Syst. Evol. Microbiol.">
        <title>The Global Catalogue of Microorganisms (GCM) 10K type strain sequencing project: providing services to taxonomists for standard genome sequencing and annotation.</title>
        <authorList>
            <consortium name="The Broad Institute Genomics Platform"/>
            <consortium name="The Broad Institute Genome Sequencing Center for Infectious Disease"/>
            <person name="Wu L."/>
            <person name="Ma J."/>
        </authorList>
    </citation>
    <scope>NUCLEOTIDE SEQUENCE [LARGE SCALE GENOMIC DNA]</scope>
    <source>
        <strain evidence="12">NBRC 102520</strain>
    </source>
</reference>
<dbReference type="Pfam" id="PF00293">
    <property type="entry name" value="NUDIX"/>
    <property type="match status" value="1"/>
</dbReference>
<dbReference type="Pfam" id="PF09297">
    <property type="entry name" value="Zn_ribbon_NUD"/>
    <property type="match status" value="1"/>
</dbReference>
<dbReference type="Pfam" id="PF09296">
    <property type="entry name" value="NUDIX-like"/>
    <property type="match status" value="1"/>
</dbReference>
<evidence type="ECO:0000256" key="8">
    <source>
        <dbReference type="ARBA" id="ARBA00023027"/>
    </source>
</evidence>
<dbReference type="InterPro" id="IPR015797">
    <property type="entry name" value="NUDIX_hydrolase-like_dom_sf"/>
</dbReference>
<comment type="cofactor">
    <cofactor evidence="1">
        <name>Mg(2+)</name>
        <dbReference type="ChEBI" id="CHEBI:18420"/>
    </cofactor>
</comment>